<keyword evidence="2 9" id="KW-0028">Amino-acid biosynthesis</keyword>
<feature type="binding site" evidence="9">
    <location>
        <position position="83"/>
    </location>
    <ligand>
        <name>anthranilate</name>
        <dbReference type="ChEBI" id="CHEBI:16567"/>
        <label>1</label>
    </ligand>
</feature>
<comment type="subunit">
    <text evidence="9">Homodimer.</text>
</comment>
<feature type="binding site" evidence="9">
    <location>
        <position position="114"/>
    </location>
    <ligand>
        <name>anthranilate</name>
        <dbReference type="ChEBI" id="CHEBI:16567"/>
        <label>1</label>
    </ligand>
</feature>
<dbReference type="GO" id="GO:0004048">
    <property type="term" value="F:anthranilate phosphoribosyltransferase activity"/>
    <property type="evidence" value="ECO:0007669"/>
    <property type="project" value="UniProtKB-UniRule"/>
</dbReference>
<keyword evidence="4 9" id="KW-0808">Transferase</keyword>
<dbReference type="InterPro" id="IPR035902">
    <property type="entry name" value="Nuc_phospho_transferase"/>
</dbReference>
<dbReference type="InterPro" id="IPR000312">
    <property type="entry name" value="Glycosyl_Trfase_fam3"/>
</dbReference>
<keyword evidence="9" id="KW-0479">Metal-binding</keyword>
<dbReference type="Pfam" id="PF00591">
    <property type="entry name" value="Glycos_transf_3"/>
    <property type="match status" value="1"/>
</dbReference>
<feature type="binding site" evidence="9">
    <location>
        <begin position="111"/>
        <end position="119"/>
    </location>
    <ligand>
        <name>5-phospho-alpha-D-ribose 1-diphosphate</name>
        <dbReference type="ChEBI" id="CHEBI:58017"/>
    </ligand>
</feature>
<keyword evidence="5 9" id="KW-0822">Tryptophan biosynthesis</keyword>
<dbReference type="GO" id="GO:0000287">
    <property type="term" value="F:magnesium ion binding"/>
    <property type="evidence" value="ECO:0007669"/>
    <property type="project" value="UniProtKB-UniRule"/>
</dbReference>
<comment type="similarity">
    <text evidence="8">In the C-terminal section; belongs to the anthranilate phosphoribosyltransferase family.</text>
</comment>
<comment type="catalytic activity">
    <reaction evidence="7 9">
        <text>N-(5-phospho-beta-D-ribosyl)anthranilate + diphosphate = 5-phospho-alpha-D-ribose 1-diphosphate + anthranilate</text>
        <dbReference type="Rhea" id="RHEA:11768"/>
        <dbReference type="ChEBI" id="CHEBI:16567"/>
        <dbReference type="ChEBI" id="CHEBI:18277"/>
        <dbReference type="ChEBI" id="CHEBI:33019"/>
        <dbReference type="ChEBI" id="CHEBI:58017"/>
        <dbReference type="EC" id="2.4.2.18"/>
    </reaction>
</comment>
<dbReference type="Gene3D" id="1.20.970.10">
    <property type="entry name" value="Transferase, Pyrimidine Nucleoside Phosphorylase, Chain C"/>
    <property type="match status" value="1"/>
</dbReference>
<dbReference type="InterPro" id="IPR005940">
    <property type="entry name" value="Anthranilate_Pribosyl_Tfrase"/>
</dbReference>
<feature type="binding site" evidence="9">
    <location>
        <position position="169"/>
    </location>
    <ligand>
        <name>anthranilate</name>
        <dbReference type="ChEBI" id="CHEBI:16567"/>
        <label>2</label>
    </ligand>
</feature>
<protein>
    <recommendedName>
        <fullName evidence="9">Anthranilate phosphoribosyltransferase</fullName>
        <ecNumber evidence="9">2.4.2.18</ecNumber>
    </recommendedName>
</protein>
<evidence type="ECO:0000256" key="9">
    <source>
        <dbReference type="HAMAP-Rule" id="MF_00211"/>
    </source>
</evidence>
<organism evidence="12">
    <name type="scientific">Caldilineaceae bacterium SB0662_bin_9</name>
    <dbReference type="NCBI Taxonomy" id="2605258"/>
    <lineage>
        <taxon>Bacteria</taxon>
        <taxon>Bacillati</taxon>
        <taxon>Chloroflexota</taxon>
        <taxon>Caldilineae</taxon>
        <taxon>Caldilineales</taxon>
        <taxon>Caldilineaceae</taxon>
    </lineage>
</organism>
<comment type="cofactor">
    <cofactor evidence="9">
        <name>Mg(2+)</name>
        <dbReference type="ChEBI" id="CHEBI:18420"/>
    </cofactor>
    <text evidence="9">Binds 2 magnesium ions per monomer.</text>
</comment>
<dbReference type="InterPro" id="IPR017459">
    <property type="entry name" value="Glycosyl_Trfase_fam3_N_dom"/>
</dbReference>
<dbReference type="EMBL" id="VXPY01000037">
    <property type="protein sequence ID" value="MYD89913.1"/>
    <property type="molecule type" value="Genomic_DNA"/>
</dbReference>
<evidence type="ECO:0000256" key="6">
    <source>
        <dbReference type="ARBA" id="ARBA00023141"/>
    </source>
</evidence>
<dbReference type="SUPFAM" id="SSF52418">
    <property type="entry name" value="Nucleoside phosphorylase/phosphoribosyltransferase catalytic domain"/>
    <property type="match status" value="1"/>
</dbReference>
<comment type="caution">
    <text evidence="12">The sequence shown here is derived from an EMBL/GenBank/DDBJ whole genome shotgun (WGS) entry which is preliminary data.</text>
</comment>
<dbReference type="AlphaFoldDB" id="A0A6B1DT99"/>
<dbReference type="HAMAP" id="MF_00211">
    <property type="entry name" value="TrpD"/>
    <property type="match status" value="1"/>
</dbReference>
<feature type="binding site" evidence="9">
    <location>
        <position position="228"/>
    </location>
    <ligand>
        <name>Mg(2+)</name>
        <dbReference type="ChEBI" id="CHEBI:18420"/>
        <label>2</label>
    </ligand>
</feature>
<dbReference type="PANTHER" id="PTHR43285">
    <property type="entry name" value="ANTHRANILATE PHOSPHORIBOSYLTRANSFERASE"/>
    <property type="match status" value="1"/>
</dbReference>
<evidence type="ECO:0000256" key="1">
    <source>
        <dbReference type="ARBA" id="ARBA00004907"/>
    </source>
</evidence>
<reference evidence="12" key="1">
    <citation type="submission" date="2019-09" db="EMBL/GenBank/DDBJ databases">
        <title>Characterisation of the sponge microbiome using genome-centric metagenomics.</title>
        <authorList>
            <person name="Engelberts J.P."/>
            <person name="Robbins S.J."/>
            <person name="De Goeij J.M."/>
            <person name="Aranda M."/>
            <person name="Bell S.C."/>
            <person name="Webster N.S."/>
        </authorList>
    </citation>
    <scope>NUCLEOTIDE SEQUENCE</scope>
    <source>
        <strain evidence="12">SB0662_bin_9</strain>
    </source>
</reference>
<dbReference type="UniPathway" id="UPA00035">
    <property type="reaction ID" value="UER00041"/>
</dbReference>
<evidence type="ECO:0000256" key="4">
    <source>
        <dbReference type="ARBA" id="ARBA00022679"/>
    </source>
</evidence>
<sequence length="347" mass="36353">MDLSTAIRHVMERGDLSQDQAQAVLSEMVSGNATDAQIGAFLVAMNMKGPTVDEITGFWNSLMEHASPFPAHGRHEPLLDVVGTGGDGSHSINVSTTASLVVAGTGVSVAKHGNRAASSRSGSADVLRELGANLDMSLDQAGACLDEVGFVFLFAPHCHPAMRHVGKARMELGIRSLFNLIGPLSNPAPVTNVLMGVYSPDLSIELARMLQRVGKQAAFVVHGAGGMDELSLAGPNHIVHLHNGRIQEMTVDAVELGLSRSGLDEVKGGDPADNAGYTRGILAGEVKGPMRDVVVLNAAAALATEDGDIGAHLAEAGESIDSGKALDTLERFVAFTREHVSSTTYRH</sequence>
<dbReference type="PANTHER" id="PTHR43285:SF2">
    <property type="entry name" value="ANTHRANILATE PHOSPHORIBOSYLTRANSFERASE"/>
    <property type="match status" value="1"/>
</dbReference>
<keyword evidence="3 9" id="KW-0328">Glycosyltransferase</keyword>
<evidence type="ECO:0000259" key="10">
    <source>
        <dbReference type="Pfam" id="PF00591"/>
    </source>
</evidence>
<comment type="caution">
    <text evidence="9">Lacks conserved residue(s) required for the propagation of feature annotation.</text>
</comment>
<feature type="binding site" evidence="9">
    <location>
        <position position="95"/>
    </location>
    <ligand>
        <name>Mg(2+)</name>
        <dbReference type="ChEBI" id="CHEBI:18420"/>
        <label>1</label>
    </ligand>
</feature>
<dbReference type="NCBIfam" id="TIGR01245">
    <property type="entry name" value="trpD"/>
    <property type="match status" value="1"/>
</dbReference>
<dbReference type="GO" id="GO:0000162">
    <property type="term" value="P:L-tryptophan biosynthetic process"/>
    <property type="evidence" value="ECO:0007669"/>
    <property type="project" value="UniProtKB-UniRule"/>
</dbReference>
<feature type="domain" description="Glycosyl transferase family 3" evidence="10">
    <location>
        <begin position="77"/>
        <end position="326"/>
    </location>
</feature>
<proteinExistence type="inferred from homology"/>
<dbReference type="Pfam" id="PF02885">
    <property type="entry name" value="Glycos_trans_3N"/>
    <property type="match status" value="1"/>
</dbReference>
<feature type="binding site" evidence="9">
    <location>
        <position position="229"/>
    </location>
    <ligand>
        <name>Mg(2+)</name>
        <dbReference type="ChEBI" id="CHEBI:18420"/>
        <label>2</label>
    </ligand>
</feature>
<dbReference type="EC" id="2.4.2.18" evidence="9"/>
<keyword evidence="9" id="KW-0460">Magnesium</keyword>
<feature type="binding site" evidence="9">
    <location>
        <begin position="93"/>
        <end position="96"/>
    </location>
    <ligand>
        <name>5-phospho-alpha-D-ribose 1-diphosphate</name>
        <dbReference type="ChEBI" id="CHEBI:58017"/>
    </ligand>
</feature>
<accession>A0A6B1DT99</accession>
<gene>
    <name evidence="9 12" type="primary">trpD</name>
    <name evidence="12" type="ORF">F4Y08_06175</name>
</gene>
<feature type="binding site" evidence="9">
    <location>
        <begin position="86"/>
        <end position="87"/>
    </location>
    <ligand>
        <name>5-phospho-alpha-D-ribose 1-diphosphate</name>
        <dbReference type="ChEBI" id="CHEBI:58017"/>
    </ligand>
</feature>
<dbReference type="InterPro" id="IPR036320">
    <property type="entry name" value="Glycosyl_Trfase_fam3_N_dom_sf"/>
</dbReference>
<evidence type="ECO:0000259" key="11">
    <source>
        <dbReference type="Pfam" id="PF02885"/>
    </source>
</evidence>
<comment type="similarity">
    <text evidence="9">Belongs to the anthranilate phosphoribosyltransferase family.</text>
</comment>
<evidence type="ECO:0000256" key="5">
    <source>
        <dbReference type="ARBA" id="ARBA00022822"/>
    </source>
</evidence>
<dbReference type="FunFam" id="3.40.1030.10:FF:000002">
    <property type="entry name" value="Anthranilate phosphoribosyltransferase"/>
    <property type="match status" value="1"/>
</dbReference>
<evidence type="ECO:0000256" key="3">
    <source>
        <dbReference type="ARBA" id="ARBA00022676"/>
    </source>
</evidence>
<feature type="binding site" evidence="9">
    <location>
        <position position="83"/>
    </location>
    <ligand>
        <name>5-phospho-alpha-D-ribose 1-diphosphate</name>
        <dbReference type="ChEBI" id="CHEBI:58017"/>
    </ligand>
</feature>
<evidence type="ECO:0000313" key="12">
    <source>
        <dbReference type="EMBL" id="MYD89913.1"/>
    </source>
</evidence>
<dbReference type="SUPFAM" id="SSF47648">
    <property type="entry name" value="Nucleoside phosphorylase/phosphoribosyltransferase N-terminal domain"/>
    <property type="match status" value="1"/>
</dbReference>
<comment type="function">
    <text evidence="9">Catalyzes the transfer of the phosphoribosyl group of 5-phosphorylribose-1-pyrophosphate (PRPP) to anthranilate to yield N-(5'-phosphoribosyl)-anthranilate (PRA).</text>
</comment>
<dbReference type="GO" id="GO:0005829">
    <property type="term" value="C:cytosol"/>
    <property type="evidence" value="ECO:0007669"/>
    <property type="project" value="TreeGrafter"/>
</dbReference>
<evidence type="ECO:0000256" key="8">
    <source>
        <dbReference type="ARBA" id="ARBA00061188"/>
    </source>
</evidence>
<feature type="domain" description="Glycosyl transferase family 3 N-terminal" evidence="11">
    <location>
        <begin position="5"/>
        <end position="66"/>
    </location>
</feature>
<feature type="binding site" evidence="9">
    <location>
        <position position="91"/>
    </location>
    <ligand>
        <name>5-phospho-alpha-D-ribose 1-diphosphate</name>
        <dbReference type="ChEBI" id="CHEBI:58017"/>
    </ligand>
</feature>
<dbReference type="Gene3D" id="3.40.1030.10">
    <property type="entry name" value="Nucleoside phosphorylase/phosphoribosyltransferase catalytic domain"/>
    <property type="match status" value="1"/>
</dbReference>
<feature type="binding site" evidence="9">
    <location>
        <position position="123"/>
    </location>
    <ligand>
        <name>5-phospho-alpha-D-ribose 1-diphosphate</name>
        <dbReference type="ChEBI" id="CHEBI:58017"/>
    </ligand>
</feature>
<evidence type="ECO:0000256" key="2">
    <source>
        <dbReference type="ARBA" id="ARBA00022605"/>
    </source>
</evidence>
<evidence type="ECO:0000256" key="7">
    <source>
        <dbReference type="ARBA" id="ARBA00052328"/>
    </source>
</evidence>
<name>A0A6B1DT99_9CHLR</name>
<keyword evidence="6 9" id="KW-0057">Aromatic amino acid biosynthesis</keyword>
<comment type="pathway">
    <text evidence="1 9">Amino-acid biosynthesis; L-tryptophan biosynthesis; L-tryptophan from chorismate: step 2/5.</text>
</comment>
<feature type="binding site" evidence="9">
    <location>
        <position position="229"/>
    </location>
    <ligand>
        <name>Mg(2+)</name>
        <dbReference type="ChEBI" id="CHEBI:18420"/>
        <label>1</label>
    </ligand>
</feature>